<dbReference type="AlphaFoldDB" id="A0A0W0GEV3"/>
<evidence type="ECO:0000256" key="1">
    <source>
        <dbReference type="SAM" id="MobiDB-lite"/>
    </source>
</evidence>
<accession>A0A0W0GEV3</accession>
<gene>
    <name evidence="3" type="ORF">WG66_385</name>
</gene>
<feature type="transmembrane region" description="Helical" evidence="2">
    <location>
        <begin position="26"/>
        <end position="45"/>
    </location>
</feature>
<evidence type="ECO:0000313" key="3">
    <source>
        <dbReference type="EMBL" id="KTB47042.1"/>
    </source>
</evidence>
<reference evidence="3 4" key="1">
    <citation type="submission" date="2015-12" db="EMBL/GenBank/DDBJ databases">
        <title>Draft genome sequence of Moniliophthora roreri, the causal agent of frosty pod rot of cacao.</title>
        <authorList>
            <person name="Aime M.C."/>
            <person name="Diaz-Valderrama J.R."/>
            <person name="Kijpornyongpan T."/>
            <person name="Phillips-Mora W."/>
        </authorList>
    </citation>
    <scope>NUCLEOTIDE SEQUENCE [LARGE SCALE GENOMIC DNA]</scope>
    <source>
        <strain evidence="3 4">MCA 2952</strain>
    </source>
</reference>
<dbReference type="EMBL" id="LATX01000155">
    <property type="protein sequence ID" value="KTB47042.1"/>
    <property type="molecule type" value="Genomic_DNA"/>
</dbReference>
<keyword evidence="2" id="KW-0812">Transmembrane</keyword>
<keyword evidence="2" id="KW-1133">Transmembrane helix</keyword>
<protein>
    <submittedName>
        <fullName evidence="3">Uncharacterized protein</fullName>
    </submittedName>
</protein>
<feature type="region of interest" description="Disordered" evidence="1">
    <location>
        <begin position="178"/>
        <end position="207"/>
    </location>
</feature>
<keyword evidence="2" id="KW-0472">Membrane</keyword>
<organism evidence="3 4">
    <name type="scientific">Moniliophthora roreri</name>
    <name type="common">Frosty pod rot fungus</name>
    <name type="synonym">Monilia roreri</name>
    <dbReference type="NCBI Taxonomy" id="221103"/>
    <lineage>
        <taxon>Eukaryota</taxon>
        <taxon>Fungi</taxon>
        <taxon>Dikarya</taxon>
        <taxon>Basidiomycota</taxon>
        <taxon>Agaricomycotina</taxon>
        <taxon>Agaricomycetes</taxon>
        <taxon>Agaricomycetidae</taxon>
        <taxon>Agaricales</taxon>
        <taxon>Marasmiineae</taxon>
        <taxon>Marasmiaceae</taxon>
        <taxon>Moniliophthora</taxon>
    </lineage>
</organism>
<comment type="caution">
    <text evidence="3">The sequence shown here is derived from an EMBL/GenBank/DDBJ whole genome shotgun (WGS) entry which is preliminary data.</text>
</comment>
<sequence length="207" mass="23574">MSTLRASQNLPPLTEISVPDDTNYHLAYGLIAFLLLIATTFWPYLRYRYPSFTISGLIAKEHKIDDIYNNARAKVSLVRFGDELGEMARKRINLKKQASQIRSKDLVMEEKSHSLWKIYLGFRPALVSDTVAWYKEAEDLERGIQSLMESDAQHRLQLESAMPGDAVPYVLPVSSCEDATTHRQHGSTSFRPRHRHRRPPSTTASAS</sequence>
<evidence type="ECO:0000256" key="2">
    <source>
        <dbReference type="SAM" id="Phobius"/>
    </source>
</evidence>
<dbReference type="Proteomes" id="UP000054988">
    <property type="component" value="Unassembled WGS sequence"/>
</dbReference>
<proteinExistence type="predicted"/>
<evidence type="ECO:0000313" key="4">
    <source>
        <dbReference type="Proteomes" id="UP000054988"/>
    </source>
</evidence>
<name>A0A0W0GEV3_MONRR</name>